<comment type="caution">
    <text evidence="3">The sequence shown here is derived from an EMBL/GenBank/DDBJ whole genome shotgun (WGS) entry which is preliminary data.</text>
</comment>
<dbReference type="OrthoDB" id="3815242at2"/>
<protein>
    <submittedName>
        <fullName evidence="3">F5/8 type C domain-containing protein</fullName>
    </submittedName>
</protein>
<name>A0A438LZB7_9ACTN</name>
<dbReference type="EMBL" id="SAUN01000001">
    <property type="protein sequence ID" value="RVX38914.1"/>
    <property type="molecule type" value="Genomic_DNA"/>
</dbReference>
<proteinExistence type="predicted"/>
<dbReference type="Proteomes" id="UP000284824">
    <property type="component" value="Unassembled WGS sequence"/>
</dbReference>
<feature type="signal peptide" evidence="1">
    <location>
        <begin position="1"/>
        <end position="19"/>
    </location>
</feature>
<reference evidence="3 4" key="1">
    <citation type="submission" date="2019-01" db="EMBL/GenBank/DDBJ databases">
        <title>Sequencing the genomes of 1000 actinobacteria strains.</title>
        <authorList>
            <person name="Klenk H.-P."/>
        </authorList>
    </citation>
    <scope>NUCLEOTIDE SEQUENCE [LARGE SCALE GENOMIC DNA]</scope>
    <source>
        <strain evidence="3 4">DSM 43925</strain>
    </source>
</reference>
<dbReference type="InterPro" id="IPR008979">
    <property type="entry name" value="Galactose-bd-like_sf"/>
</dbReference>
<dbReference type="AlphaFoldDB" id="A0A438LZB7"/>
<evidence type="ECO:0000313" key="4">
    <source>
        <dbReference type="Proteomes" id="UP000284824"/>
    </source>
</evidence>
<sequence>MRKLAAAALAAAVALTTAAAWDPEEPPSSVSVKVKPGVSKGTGKLIPRAGADRLVAPLGVDPACPAKIEIGMRSDAKKAAYATMNVEIDAPLTASRSMLTSYLPPGYELGAKLLVAVPPGAKAGTYGLRLRTPAQTLQVPVEVVPLDRLDNGGNLALHRPVTASSQHTNANYPPCSVADGDRSSNGWAGGNGWNDATARAWPDTVAIALGGPKQVSRVDLYTLHTERYPASRYGVRDWDVQAQVSGQWQTVAQVRGNTAGNVRSDFAPVTADAVRIVALASNGANDYTRIIEVEVR</sequence>
<dbReference type="InterPro" id="IPR000421">
    <property type="entry name" value="FA58C"/>
</dbReference>
<dbReference type="PROSITE" id="PS50022">
    <property type="entry name" value="FA58C_3"/>
    <property type="match status" value="1"/>
</dbReference>
<evidence type="ECO:0000313" key="3">
    <source>
        <dbReference type="EMBL" id="RVX38914.1"/>
    </source>
</evidence>
<dbReference type="RefSeq" id="WP_127931486.1">
    <property type="nucleotide sequence ID" value="NZ_SAUN01000001.1"/>
</dbReference>
<keyword evidence="4" id="KW-1185">Reference proteome</keyword>
<accession>A0A438LZB7</accession>
<keyword evidence="1" id="KW-0732">Signal</keyword>
<dbReference type="Pfam" id="PF00754">
    <property type="entry name" value="F5_F8_type_C"/>
    <property type="match status" value="1"/>
</dbReference>
<organism evidence="3 4">
    <name type="scientific">Nonomuraea polychroma</name>
    <dbReference type="NCBI Taxonomy" id="46176"/>
    <lineage>
        <taxon>Bacteria</taxon>
        <taxon>Bacillati</taxon>
        <taxon>Actinomycetota</taxon>
        <taxon>Actinomycetes</taxon>
        <taxon>Streptosporangiales</taxon>
        <taxon>Streptosporangiaceae</taxon>
        <taxon>Nonomuraea</taxon>
    </lineage>
</organism>
<evidence type="ECO:0000256" key="1">
    <source>
        <dbReference type="SAM" id="SignalP"/>
    </source>
</evidence>
<dbReference type="SUPFAM" id="SSF49785">
    <property type="entry name" value="Galactose-binding domain-like"/>
    <property type="match status" value="1"/>
</dbReference>
<evidence type="ECO:0000259" key="2">
    <source>
        <dbReference type="PROSITE" id="PS50022"/>
    </source>
</evidence>
<gene>
    <name evidence="3" type="ORF">EDD27_1242</name>
</gene>
<dbReference type="Gene3D" id="2.60.120.260">
    <property type="entry name" value="Galactose-binding domain-like"/>
    <property type="match status" value="1"/>
</dbReference>
<feature type="domain" description="F5/8 type C" evidence="2">
    <location>
        <begin position="143"/>
        <end position="296"/>
    </location>
</feature>
<feature type="chain" id="PRO_5039071576" evidence="1">
    <location>
        <begin position="20"/>
        <end position="296"/>
    </location>
</feature>